<evidence type="ECO:0000313" key="2">
    <source>
        <dbReference type="Proteomes" id="UP001165460"/>
    </source>
</evidence>
<dbReference type="RefSeq" id="WP_243362239.1">
    <property type="nucleotide sequence ID" value="NZ_JALGBH010000002.1"/>
</dbReference>
<gene>
    <name evidence="1" type="ORF">MMF97_10580</name>
</gene>
<dbReference type="Gene3D" id="2.60.40.3140">
    <property type="match status" value="1"/>
</dbReference>
<accession>A0ABS9ZXX2</accession>
<dbReference type="Gene3D" id="3.10.620.30">
    <property type="match status" value="1"/>
</dbReference>
<dbReference type="Gene3D" id="2.60.120.1130">
    <property type="match status" value="1"/>
</dbReference>
<dbReference type="SUPFAM" id="SSF54001">
    <property type="entry name" value="Cysteine proteinases"/>
    <property type="match status" value="1"/>
</dbReference>
<keyword evidence="2" id="KW-1185">Reference proteome</keyword>
<reference evidence="1" key="1">
    <citation type="submission" date="2022-03" db="EMBL/GenBank/DDBJ databases">
        <authorList>
            <person name="Woo C.Y."/>
        </authorList>
    </citation>
    <scope>NUCLEOTIDE SEQUENCE</scope>
    <source>
        <strain evidence="1">CYS-01</strain>
    </source>
</reference>
<dbReference type="Proteomes" id="UP001165460">
    <property type="component" value="Unassembled WGS sequence"/>
</dbReference>
<proteinExistence type="predicted"/>
<protein>
    <submittedName>
        <fullName evidence="1">DUF3858 domain-containing protein</fullName>
    </submittedName>
</protein>
<dbReference type="EMBL" id="JALGBH010000002">
    <property type="protein sequence ID" value="MCJ0743158.1"/>
    <property type="molecule type" value="Genomic_DNA"/>
</dbReference>
<dbReference type="InterPro" id="IPR038765">
    <property type="entry name" value="Papain-like_cys_pep_sf"/>
</dbReference>
<comment type="caution">
    <text evidence="1">The sequence shown here is derived from an EMBL/GenBank/DDBJ whole genome shotgun (WGS) entry which is preliminary data.</text>
</comment>
<sequence>MKINRLIYILGIVCLSVTTYAQKKEFKFGKINPEDFNIRPSGQDSAAAAVKIFDVGDCYFQYNERTGFSFIFERHIRYKIINKNAYDLADFKIPLYKSSNSNREDLLRMEAATYNMEAGKMAVTKLSKDSKFTEEFNKNYQIKKYTLGNVKEGSIIEYKYAISSPFIFNLRGWTFQSDIPTLYSEYNVRIPEYFVYKPSYQGYYKINQTKNEMVNANYIIGINSNATYTQYVMENVPSLKKEPFITTVDDYMTSIDFELMGTRYPNDTYRDLTGNWPKIIKGLVSDENFGLFVKKNAAAKSLLPSIIKTETDPLKITTLIYNYIKSNVKWNDSYNLYTSELNPKTILDKKTGNSADINLLLLSFLREAKIDANALLVSTRSNGMHPGFPLITKFNSVLVHVKGLGKDLILDATNKDHFLGMVSFENLNHQGFSIDIKTETGAWITTEPEFGDEKIYSYMLTLDKENKLKGSILQYYKGYGALSRRNSYRSNANEAEFIKNIKKDKQGLEIDSYKLNNLDNFDEILSEELAVTIEENVEEAGNLIYLNPLLYERTKENFFKHETRNFPVDFAYPMKESIRAIINFPADYDIEKLPQGGVFKLPENKGSFSISFINQDKTVLVRSTIEINKTLFKPEEYFDIKELFKTIIEKQAEQIVFKKKS</sequence>
<evidence type="ECO:0000313" key="1">
    <source>
        <dbReference type="EMBL" id="MCJ0743158.1"/>
    </source>
</evidence>
<organism evidence="1 2">
    <name type="scientific">Pedobacter montanisoli</name>
    <dbReference type="NCBI Taxonomy" id="2923277"/>
    <lineage>
        <taxon>Bacteria</taxon>
        <taxon>Pseudomonadati</taxon>
        <taxon>Bacteroidota</taxon>
        <taxon>Sphingobacteriia</taxon>
        <taxon>Sphingobacteriales</taxon>
        <taxon>Sphingobacteriaceae</taxon>
        <taxon>Pedobacter</taxon>
    </lineage>
</organism>
<name>A0ABS9ZXX2_9SPHI</name>